<organism evidence="1">
    <name type="scientific">Octopus bimaculoides</name>
    <name type="common">California two-spotted octopus</name>
    <dbReference type="NCBI Taxonomy" id="37653"/>
    <lineage>
        <taxon>Eukaryota</taxon>
        <taxon>Metazoa</taxon>
        <taxon>Spiralia</taxon>
        <taxon>Lophotrochozoa</taxon>
        <taxon>Mollusca</taxon>
        <taxon>Cephalopoda</taxon>
        <taxon>Coleoidea</taxon>
        <taxon>Octopodiformes</taxon>
        <taxon>Octopoda</taxon>
        <taxon>Incirrata</taxon>
        <taxon>Octopodidae</taxon>
        <taxon>Octopus</taxon>
    </lineage>
</organism>
<evidence type="ECO:0000313" key="1">
    <source>
        <dbReference type="EMBL" id="KOF86396.1"/>
    </source>
</evidence>
<gene>
    <name evidence="1" type="ORF">OCBIM_22018687mg</name>
</gene>
<protein>
    <submittedName>
        <fullName evidence="1">Uncharacterized protein</fullName>
    </submittedName>
</protein>
<reference evidence="1" key="1">
    <citation type="submission" date="2015-07" db="EMBL/GenBank/DDBJ databases">
        <title>MeaNS - Measles Nucleotide Surveillance Program.</title>
        <authorList>
            <person name="Tran T."/>
            <person name="Druce J."/>
        </authorList>
    </citation>
    <scope>NUCLEOTIDE SEQUENCE</scope>
    <source>
        <strain evidence="1">UCB-OBI-ISO-001</strain>
        <tissue evidence="1">Gonad</tissue>
    </source>
</reference>
<dbReference type="AlphaFoldDB" id="A0A0L8HAT4"/>
<accession>A0A0L8HAT4</accession>
<proteinExistence type="predicted"/>
<sequence>MLLPPNYPELEKALKRMKVWEAPAIVPGNLNDATIITVFNRGDRAICEYYYIISLLSIFGKIFVRILLDRLLVIAEEDLELYCGFVESYSSHRDSNQNQKLDP</sequence>
<feature type="non-terminal residue" evidence="1">
    <location>
        <position position="103"/>
    </location>
</feature>
<dbReference type="EMBL" id="KQ418653">
    <property type="protein sequence ID" value="KOF86396.1"/>
    <property type="molecule type" value="Genomic_DNA"/>
</dbReference>
<name>A0A0L8HAT4_OCTBM</name>